<dbReference type="EMBL" id="GGNE01000249">
    <property type="protein sequence ID" value="MIC88790.1"/>
    <property type="molecule type" value="Transcribed_RNA"/>
</dbReference>
<dbReference type="GO" id="GO:0022625">
    <property type="term" value="C:cytosolic large ribosomal subunit"/>
    <property type="evidence" value="ECO:0007669"/>
    <property type="project" value="TreeGrafter"/>
</dbReference>
<feature type="compositionally biased region" description="Basic and acidic residues" evidence="8">
    <location>
        <begin position="1"/>
        <end position="26"/>
    </location>
</feature>
<dbReference type="InterPro" id="IPR008991">
    <property type="entry name" value="Translation_prot_SH3-like_sf"/>
</dbReference>
<name>A0A4D5R9D7_SCOVI</name>
<evidence type="ECO:0000256" key="4">
    <source>
        <dbReference type="ARBA" id="ARBA00034092"/>
    </source>
</evidence>
<dbReference type="InterPro" id="IPR041997">
    <property type="entry name" value="Ribosomal_eL6_KOW"/>
</dbReference>
<organism evidence="10">
    <name type="scientific">Scolopendra viridis</name>
    <name type="common">Giant centipede</name>
    <dbReference type="NCBI Taxonomy" id="118503"/>
    <lineage>
        <taxon>Eukaryota</taxon>
        <taxon>Metazoa</taxon>
        <taxon>Ecdysozoa</taxon>
        <taxon>Arthropoda</taxon>
        <taxon>Myriapoda</taxon>
        <taxon>Chilopoda</taxon>
        <taxon>Pleurostigmophora</taxon>
        <taxon>Scolopendromorpha</taxon>
        <taxon>Scolopendridae</taxon>
        <taxon>Scolopendra</taxon>
    </lineage>
</organism>
<dbReference type="InterPro" id="IPR000915">
    <property type="entry name" value="60S_ribosomal_eL6"/>
</dbReference>
<feature type="domain" description="Large ribosomal subunit protein uL6 N-terminal" evidence="9">
    <location>
        <begin position="25"/>
        <end position="80"/>
    </location>
</feature>
<comment type="subunit">
    <text evidence="7">Component of the large ribosomal subunit. May bind IPO9 with low affinity.</text>
</comment>
<dbReference type="CDD" id="cd13156">
    <property type="entry name" value="KOW_RPL6"/>
    <property type="match status" value="1"/>
</dbReference>
<feature type="compositionally biased region" description="Basic residues" evidence="8">
    <location>
        <begin position="47"/>
        <end position="62"/>
    </location>
</feature>
<evidence type="ECO:0000259" key="9">
    <source>
        <dbReference type="Pfam" id="PF03868"/>
    </source>
</evidence>
<dbReference type="Gene3D" id="2.30.30.30">
    <property type="match status" value="1"/>
</dbReference>
<dbReference type="GO" id="GO:0000027">
    <property type="term" value="P:ribosomal large subunit assembly"/>
    <property type="evidence" value="ECO:0007669"/>
    <property type="project" value="TreeGrafter"/>
</dbReference>
<dbReference type="Pfam" id="PF03868">
    <property type="entry name" value="Ribosomal_L6e_N"/>
    <property type="match status" value="1"/>
</dbReference>
<dbReference type="Pfam" id="PF01159">
    <property type="entry name" value="Ribosomal_L6e"/>
    <property type="match status" value="1"/>
</dbReference>
<accession>A0A4D5R9D7</accession>
<dbReference type="AlphaFoldDB" id="A0A4D5R9D7"/>
<evidence type="ECO:0000256" key="7">
    <source>
        <dbReference type="ARBA" id="ARBA00046388"/>
    </source>
</evidence>
<comment type="similarity">
    <text evidence="1">Belongs to the eukaryotic ribosomal protein eL6 family.</text>
</comment>
<evidence type="ECO:0000256" key="8">
    <source>
        <dbReference type="SAM" id="MobiDB-lite"/>
    </source>
</evidence>
<evidence type="ECO:0000256" key="3">
    <source>
        <dbReference type="ARBA" id="ARBA00023274"/>
    </source>
</evidence>
<dbReference type="PANTHER" id="PTHR10715">
    <property type="entry name" value="60S RIBOSOMAL PROTEIN L6"/>
    <property type="match status" value="1"/>
</dbReference>
<dbReference type="FunFam" id="2.30.30.30:FF:000014">
    <property type="entry name" value="60S ribosomal protein L6"/>
    <property type="match status" value="1"/>
</dbReference>
<dbReference type="GO" id="GO:0002181">
    <property type="term" value="P:cytoplasmic translation"/>
    <property type="evidence" value="ECO:0007669"/>
    <property type="project" value="TreeGrafter"/>
</dbReference>
<evidence type="ECO:0000313" key="10">
    <source>
        <dbReference type="EMBL" id="MIC88790.1"/>
    </source>
</evidence>
<dbReference type="PANTHER" id="PTHR10715:SF0">
    <property type="entry name" value="LARGE RIBOSOMAL SUBUNIT PROTEIN EL6"/>
    <property type="match status" value="1"/>
</dbReference>
<keyword evidence="3" id="KW-0687">Ribonucleoprotein</keyword>
<evidence type="ECO:0000256" key="6">
    <source>
        <dbReference type="ARBA" id="ARBA00035351"/>
    </source>
</evidence>
<dbReference type="SUPFAM" id="SSF50104">
    <property type="entry name" value="Translation proteins SH3-like domain"/>
    <property type="match status" value="1"/>
</dbReference>
<proteinExistence type="inferred from homology"/>
<dbReference type="InterPro" id="IPR005568">
    <property type="entry name" value="Ribosomal_uL6_N"/>
</dbReference>
<dbReference type="InterPro" id="IPR014722">
    <property type="entry name" value="Rib_uL2_dom2"/>
</dbReference>
<evidence type="ECO:0000256" key="2">
    <source>
        <dbReference type="ARBA" id="ARBA00022980"/>
    </source>
</evidence>
<sequence length="276" mass="32354">MADTETKATPKKAEDKGAVEKKEAKTKPKKPGKPRNYDLGNGVYRFSRSRMYKKRALYKKIKKDQTKKPKPKRPSLFVKKPIGGEKNGGFRLVRVKKSPKYYPTEPKFKKPKTRKNNFASHMRYLRHSITPGTILIIVAGKHRGKRVVFLKQLESGLLLVTGPFKMNACPLRRINQIYVIATKTKLDVSGVKIPQHLNDVYFKRKRLKRPKKDEGEIFETKKETYQISDQRKKDQIEMDKQVIEAIRKHPEKKFMFAYLGSMFCLRNHMYPHKMKF</sequence>
<keyword evidence="2 10" id="KW-0689">Ribosomal protein</keyword>
<evidence type="ECO:0000256" key="1">
    <source>
        <dbReference type="ARBA" id="ARBA00010592"/>
    </source>
</evidence>
<evidence type="ECO:0000256" key="5">
    <source>
        <dbReference type="ARBA" id="ARBA00035233"/>
    </source>
</evidence>
<protein>
    <recommendedName>
        <fullName evidence="5">Large ribosomal subunit protein eL6</fullName>
    </recommendedName>
    <alternativeName>
        <fullName evidence="6">60S ribosomal protein L6</fullName>
    </alternativeName>
</protein>
<comment type="function">
    <text evidence="4">Component of the large ribosomal subunit. The ribosome is a large ribonucleoprotein complex responsible for the synthesis of proteins in the cell.</text>
</comment>
<reference evidence="10" key="1">
    <citation type="journal article" date="2018" name="Toxicon">
        <title>Venom-gland transcriptomics and venom proteomics of the giant Florida blue centipede, Scolopendra viridis.</title>
        <authorList>
            <person name="Ward M.J."/>
            <person name="Rokyta D.R."/>
        </authorList>
    </citation>
    <scope>NUCLEOTIDE SEQUENCE</scope>
    <source>
        <tissue evidence="10">Venom gland</tissue>
    </source>
</reference>
<dbReference type="GO" id="GO:0003735">
    <property type="term" value="F:structural constituent of ribosome"/>
    <property type="evidence" value="ECO:0007669"/>
    <property type="project" value="InterPro"/>
</dbReference>
<feature type="region of interest" description="Disordered" evidence="8">
    <location>
        <begin position="1"/>
        <end position="81"/>
    </location>
</feature>
<dbReference type="GO" id="GO:0003723">
    <property type="term" value="F:RNA binding"/>
    <property type="evidence" value="ECO:0007669"/>
    <property type="project" value="TreeGrafter"/>
</dbReference>